<dbReference type="GO" id="GO:0016706">
    <property type="term" value="F:2-oxoglutarate-dependent dioxygenase activity"/>
    <property type="evidence" value="ECO:0007669"/>
    <property type="project" value="UniProtKB-ARBA"/>
</dbReference>
<protein>
    <submittedName>
        <fullName evidence="2">Phytanoyl-CoA dioxygenase PhyH</fullName>
    </submittedName>
</protein>
<organism evidence="2 3">
    <name type="scientific">Enhygromyxa salina</name>
    <dbReference type="NCBI Taxonomy" id="215803"/>
    <lineage>
        <taxon>Bacteria</taxon>
        <taxon>Pseudomonadati</taxon>
        <taxon>Myxococcota</taxon>
        <taxon>Polyangia</taxon>
        <taxon>Nannocystales</taxon>
        <taxon>Nannocystaceae</taxon>
        <taxon>Enhygromyxa</taxon>
    </lineage>
</organism>
<dbReference type="Proteomes" id="UP000238823">
    <property type="component" value="Unassembled WGS sequence"/>
</dbReference>
<keyword evidence="2" id="KW-0223">Dioxygenase</keyword>
<dbReference type="AlphaFoldDB" id="A0A2S9YR41"/>
<sequence>MTLLDALLERGVVVSRSLLKPAEVEALRDRFVALRNAGAATSRQVLYTHTVPTEPRPGLDRLLEQWFNPHTRSDAGSTGAVLERLATQLAHRLSPDLHVFQDLLLTKLAEHDALPWHQDEPFWPVDTPWSAVVWCALDPADDRRGAVELALRSHHQLGPAIDLHTGEPQLGTLGRGFDTQAFELSCPRLDPGDALIFHGRTWHRSGVNGSGEPRRAWISTWLPLEARWDPKRAPRHPRARSVRAGELVHPGGNQR</sequence>
<evidence type="ECO:0000256" key="1">
    <source>
        <dbReference type="SAM" id="MobiDB-lite"/>
    </source>
</evidence>
<dbReference type="GO" id="GO:0005506">
    <property type="term" value="F:iron ion binding"/>
    <property type="evidence" value="ECO:0007669"/>
    <property type="project" value="UniProtKB-ARBA"/>
</dbReference>
<dbReference type="OrthoDB" id="9814777at2"/>
<gene>
    <name evidence="2" type="ORF">ENSA7_27730</name>
</gene>
<reference evidence="2 3" key="1">
    <citation type="submission" date="2018-03" db="EMBL/GenBank/DDBJ databases">
        <title>Draft Genome Sequences of the Obligatory Marine Myxobacteria Enhygromyxa salina SWB007.</title>
        <authorList>
            <person name="Poehlein A."/>
            <person name="Moghaddam J.A."/>
            <person name="Harms H."/>
            <person name="Alanjari M."/>
            <person name="Koenig G.M."/>
            <person name="Daniel R."/>
            <person name="Schaeberle T.F."/>
        </authorList>
    </citation>
    <scope>NUCLEOTIDE SEQUENCE [LARGE SCALE GENOMIC DNA]</scope>
    <source>
        <strain evidence="2 3">SWB007</strain>
    </source>
</reference>
<dbReference type="SUPFAM" id="SSF51197">
    <property type="entry name" value="Clavaminate synthase-like"/>
    <property type="match status" value="1"/>
</dbReference>
<dbReference type="Pfam" id="PF05721">
    <property type="entry name" value="PhyH"/>
    <property type="match status" value="1"/>
</dbReference>
<evidence type="ECO:0000313" key="3">
    <source>
        <dbReference type="Proteomes" id="UP000238823"/>
    </source>
</evidence>
<dbReference type="RefSeq" id="WP_106089791.1">
    <property type="nucleotide sequence ID" value="NZ_PVNL01000052.1"/>
</dbReference>
<keyword evidence="2" id="KW-0560">Oxidoreductase</keyword>
<dbReference type="Gene3D" id="2.60.120.620">
    <property type="entry name" value="q2cbj1_9rhob like domain"/>
    <property type="match status" value="1"/>
</dbReference>
<evidence type="ECO:0000313" key="2">
    <source>
        <dbReference type="EMBL" id="PRQ07553.1"/>
    </source>
</evidence>
<dbReference type="PANTHER" id="PTHR20883:SF46">
    <property type="entry name" value="PHYTANOYL-COA HYDROXYLASE"/>
    <property type="match status" value="1"/>
</dbReference>
<comment type="caution">
    <text evidence="2">The sequence shown here is derived from an EMBL/GenBank/DDBJ whole genome shotgun (WGS) entry which is preliminary data.</text>
</comment>
<accession>A0A2S9YR41</accession>
<feature type="region of interest" description="Disordered" evidence="1">
    <location>
        <begin position="231"/>
        <end position="255"/>
    </location>
</feature>
<proteinExistence type="predicted"/>
<dbReference type="InterPro" id="IPR008775">
    <property type="entry name" value="Phytyl_CoA_dOase-like"/>
</dbReference>
<dbReference type="EMBL" id="PVNL01000052">
    <property type="protein sequence ID" value="PRQ07553.1"/>
    <property type="molecule type" value="Genomic_DNA"/>
</dbReference>
<name>A0A2S9YR41_9BACT</name>
<dbReference type="PANTHER" id="PTHR20883">
    <property type="entry name" value="PHYTANOYL-COA DIOXYGENASE DOMAIN CONTAINING 1"/>
    <property type="match status" value="1"/>
</dbReference>